<keyword evidence="8" id="KW-0067">ATP-binding</keyword>
<organism evidence="13 14">
    <name type="scientific">Brevibacterium metallidurans</name>
    <dbReference type="NCBI Taxonomy" id="1482676"/>
    <lineage>
        <taxon>Bacteria</taxon>
        <taxon>Bacillati</taxon>
        <taxon>Actinomycetota</taxon>
        <taxon>Actinomycetes</taxon>
        <taxon>Micrococcales</taxon>
        <taxon>Brevibacteriaceae</taxon>
        <taxon>Brevibacterium</taxon>
    </lineage>
</organism>
<feature type="region of interest" description="Disordered" evidence="12">
    <location>
        <begin position="177"/>
        <end position="203"/>
    </location>
</feature>
<dbReference type="NCBIfam" id="TIGR00150">
    <property type="entry name" value="T6A_YjeE"/>
    <property type="match status" value="1"/>
</dbReference>
<comment type="subcellular location">
    <subcellularLocation>
        <location evidence="1">Cytoplasm</location>
    </subcellularLocation>
</comment>
<evidence type="ECO:0000256" key="12">
    <source>
        <dbReference type="SAM" id="MobiDB-lite"/>
    </source>
</evidence>
<evidence type="ECO:0000256" key="2">
    <source>
        <dbReference type="ARBA" id="ARBA00007599"/>
    </source>
</evidence>
<dbReference type="Proteomes" id="UP001498238">
    <property type="component" value="Unassembled WGS sequence"/>
</dbReference>
<sequence length="203" mass="21416">MRLRIRSLTEMRTLAEVIAGFLRAGDLLILAGNLGAGKTTFTQSLGAGLGVGGRIASPTFVIAREHPSLHGGPALVHVDAYRLGAAEELSDLDLDSELEESITVVEWGEGLAEQLSQDYLSLTITHSGGADVEDFDDEDPADDEYLVDEERLVDLTGHGERWAERLGALTAALAERLPGAEESGAAESGPADLAAPEPPEEDG</sequence>
<dbReference type="RefSeq" id="WP_339392141.1">
    <property type="nucleotide sequence ID" value="NZ_BAAAAF010000003.1"/>
</dbReference>
<feature type="compositionally biased region" description="Low complexity" evidence="12">
    <location>
        <begin position="180"/>
        <end position="195"/>
    </location>
</feature>
<dbReference type="Gene3D" id="3.40.50.300">
    <property type="entry name" value="P-loop containing nucleotide triphosphate hydrolases"/>
    <property type="match status" value="1"/>
</dbReference>
<gene>
    <name evidence="13" type="ORF">NCCP602_11480</name>
</gene>
<comment type="similarity">
    <text evidence="2">Belongs to the TsaE family.</text>
</comment>
<comment type="function">
    <text evidence="10">Required for the formation of a threonylcarbamoyl group on adenosine at position 37 (t(6)A37) in tRNAs that read codons beginning with adenine. Is involved in the transfer of the threonylcarbamoyl moiety of threonylcarbamoyl-AMP (TC-AMP) to the N6 group of A37, together with TsaD and TsaB. TsaE seems to play an indirect role in the t(6)A biosynthesis pathway, possibly in regulating the core enzymatic function of TsaD.</text>
</comment>
<keyword evidence="14" id="KW-1185">Reference proteome</keyword>
<evidence type="ECO:0000313" key="14">
    <source>
        <dbReference type="Proteomes" id="UP001498238"/>
    </source>
</evidence>
<proteinExistence type="inferred from homology"/>
<evidence type="ECO:0000256" key="10">
    <source>
        <dbReference type="ARBA" id="ARBA00024908"/>
    </source>
</evidence>
<keyword evidence="9" id="KW-0460">Magnesium</keyword>
<comment type="caution">
    <text evidence="13">The sequence shown here is derived from an EMBL/GenBank/DDBJ whole genome shotgun (WGS) entry which is preliminary data.</text>
</comment>
<evidence type="ECO:0000256" key="7">
    <source>
        <dbReference type="ARBA" id="ARBA00022741"/>
    </source>
</evidence>
<evidence type="ECO:0000256" key="1">
    <source>
        <dbReference type="ARBA" id="ARBA00004496"/>
    </source>
</evidence>
<evidence type="ECO:0000256" key="9">
    <source>
        <dbReference type="ARBA" id="ARBA00022842"/>
    </source>
</evidence>
<evidence type="ECO:0000256" key="5">
    <source>
        <dbReference type="ARBA" id="ARBA00022694"/>
    </source>
</evidence>
<keyword evidence="6" id="KW-0479">Metal-binding</keyword>
<dbReference type="PANTHER" id="PTHR33540">
    <property type="entry name" value="TRNA THREONYLCARBAMOYLADENOSINE BIOSYNTHESIS PROTEIN TSAE"/>
    <property type="match status" value="1"/>
</dbReference>
<keyword evidence="5" id="KW-0819">tRNA processing</keyword>
<evidence type="ECO:0000313" key="13">
    <source>
        <dbReference type="EMBL" id="GAA0035187.1"/>
    </source>
</evidence>
<dbReference type="InterPro" id="IPR027417">
    <property type="entry name" value="P-loop_NTPase"/>
</dbReference>
<evidence type="ECO:0000256" key="3">
    <source>
        <dbReference type="ARBA" id="ARBA00019010"/>
    </source>
</evidence>
<evidence type="ECO:0000256" key="11">
    <source>
        <dbReference type="ARBA" id="ARBA00032441"/>
    </source>
</evidence>
<keyword evidence="7" id="KW-0547">Nucleotide-binding</keyword>
<evidence type="ECO:0000256" key="6">
    <source>
        <dbReference type="ARBA" id="ARBA00022723"/>
    </source>
</evidence>
<keyword evidence="4" id="KW-0963">Cytoplasm</keyword>
<dbReference type="Pfam" id="PF02367">
    <property type="entry name" value="TsaE"/>
    <property type="match status" value="1"/>
</dbReference>
<dbReference type="SUPFAM" id="SSF52540">
    <property type="entry name" value="P-loop containing nucleoside triphosphate hydrolases"/>
    <property type="match status" value="1"/>
</dbReference>
<accession>A0ABN0SL76</accession>
<evidence type="ECO:0000256" key="4">
    <source>
        <dbReference type="ARBA" id="ARBA00022490"/>
    </source>
</evidence>
<dbReference type="InterPro" id="IPR003442">
    <property type="entry name" value="T6A_TsaE"/>
</dbReference>
<evidence type="ECO:0000256" key="8">
    <source>
        <dbReference type="ARBA" id="ARBA00022840"/>
    </source>
</evidence>
<name>A0ABN0SL76_9MICO</name>
<reference evidence="13 14" key="1">
    <citation type="submission" date="2024-01" db="EMBL/GenBank/DDBJ databases">
        <title>Characterization of antibiotic resistant novel bacterial strains and their environmental applications.</title>
        <authorList>
            <person name="Manzoor S."/>
            <person name="Abbas S."/>
            <person name="Arshad M."/>
            <person name="Ahmed I."/>
        </authorList>
    </citation>
    <scope>NUCLEOTIDE SEQUENCE [LARGE SCALE GENOMIC DNA]</scope>
    <source>
        <strain evidence="13 14">NCCP-602</strain>
    </source>
</reference>
<dbReference type="PANTHER" id="PTHR33540:SF2">
    <property type="entry name" value="TRNA THREONYLCARBAMOYLADENOSINE BIOSYNTHESIS PROTEIN TSAE"/>
    <property type="match status" value="1"/>
</dbReference>
<protein>
    <recommendedName>
        <fullName evidence="3">tRNA threonylcarbamoyladenosine biosynthesis protein TsaE</fullName>
    </recommendedName>
    <alternativeName>
        <fullName evidence="11">t(6)A37 threonylcarbamoyladenosine biosynthesis protein TsaE</fullName>
    </alternativeName>
</protein>
<dbReference type="EMBL" id="BAAAAF010000003">
    <property type="protein sequence ID" value="GAA0035187.1"/>
    <property type="molecule type" value="Genomic_DNA"/>
</dbReference>